<protein>
    <submittedName>
        <fullName evidence="3">ADP-heptose--LPS heptosyltransferase II</fullName>
        <ecNumber evidence="3">2.-.-.-</ecNumber>
    </submittedName>
</protein>
<dbReference type="AlphaFoldDB" id="A0A378UJZ4"/>
<keyword evidence="2 3" id="KW-0808">Transferase</keyword>
<name>A0A378UJZ4_BERDE</name>
<dbReference type="EMBL" id="UGQS01000002">
    <property type="protein sequence ID" value="STZ77450.1"/>
    <property type="molecule type" value="Genomic_DNA"/>
</dbReference>
<organism evidence="3 4">
    <name type="scientific">Bergeriella denitrificans</name>
    <name type="common">Neisseria denitrificans</name>
    <dbReference type="NCBI Taxonomy" id="494"/>
    <lineage>
        <taxon>Bacteria</taxon>
        <taxon>Pseudomonadati</taxon>
        <taxon>Pseudomonadota</taxon>
        <taxon>Betaproteobacteria</taxon>
        <taxon>Neisseriales</taxon>
        <taxon>Neisseriaceae</taxon>
        <taxon>Bergeriella</taxon>
    </lineage>
</organism>
<dbReference type="RefSeq" id="WP_066079717.1">
    <property type="nucleotide sequence ID" value="NZ_CP181246.1"/>
</dbReference>
<evidence type="ECO:0000256" key="1">
    <source>
        <dbReference type="ARBA" id="ARBA00022676"/>
    </source>
</evidence>
<accession>A0A378UJZ4</accession>
<gene>
    <name evidence="3" type="primary">rfaF_2</name>
    <name evidence="3" type="ORF">NCTC10295_02267</name>
</gene>
<evidence type="ECO:0000313" key="4">
    <source>
        <dbReference type="Proteomes" id="UP000254651"/>
    </source>
</evidence>
<evidence type="ECO:0000313" key="3">
    <source>
        <dbReference type="EMBL" id="STZ77450.1"/>
    </source>
</evidence>
<dbReference type="Gene3D" id="3.40.50.2000">
    <property type="entry name" value="Glycogen Phosphorylase B"/>
    <property type="match status" value="2"/>
</dbReference>
<dbReference type="GO" id="GO:0005829">
    <property type="term" value="C:cytosol"/>
    <property type="evidence" value="ECO:0007669"/>
    <property type="project" value="TreeGrafter"/>
</dbReference>
<dbReference type="InterPro" id="IPR051199">
    <property type="entry name" value="LPS_LOS_Heptosyltrfase"/>
</dbReference>
<dbReference type="SUPFAM" id="SSF53756">
    <property type="entry name" value="UDP-Glycosyltransferase/glycogen phosphorylase"/>
    <property type="match status" value="1"/>
</dbReference>
<dbReference type="GO" id="GO:0009244">
    <property type="term" value="P:lipopolysaccharide core region biosynthetic process"/>
    <property type="evidence" value="ECO:0007669"/>
    <property type="project" value="TreeGrafter"/>
</dbReference>
<dbReference type="PANTHER" id="PTHR30160">
    <property type="entry name" value="TETRAACYLDISACCHARIDE 4'-KINASE-RELATED"/>
    <property type="match status" value="1"/>
</dbReference>
<keyword evidence="1" id="KW-0328">Glycosyltransferase</keyword>
<keyword evidence="4" id="KW-1185">Reference proteome</keyword>
<proteinExistence type="predicted"/>
<reference evidence="3 4" key="1">
    <citation type="submission" date="2018-06" db="EMBL/GenBank/DDBJ databases">
        <authorList>
            <consortium name="Pathogen Informatics"/>
            <person name="Doyle S."/>
        </authorList>
    </citation>
    <scope>NUCLEOTIDE SEQUENCE [LARGE SCALE GENOMIC DNA]</scope>
    <source>
        <strain evidence="3 4">NCTC10295</strain>
    </source>
</reference>
<dbReference type="Proteomes" id="UP000254651">
    <property type="component" value="Unassembled WGS sequence"/>
</dbReference>
<sequence>MSFFKKCLIRLCGQKQPHQQFNFNNVSSVLIRPMGHLVGDTVAHTVYIGQLKAAYPNCRLGILTNKRSRPIYQFCPQIDELIDDTDFSCWQQRKKWQLYLDFYETYNSRHIFRTALLAPEATIIFHKTEKSYYRTDTVRNHDFHCPPKTGAHMSTWLSTSVLSQHRHLPAPCVRLETNPTTLKAIQSFWPSETYRILLAPQGSVCTRRIAPAELAALLNQIQPELRPKIQFLLCHTQGSNDYFAELTALCDPDLVLNLSAETSLTQYLNLTASADTVISIDSGTVHLACAFRRPLLAFYADHSENFTKWQPLNTPDVPTLSLIARAPDRKTANFPMSEAAAWLNRHLLQVL</sequence>
<dbReference type="GO" id="GO:0008713">
    <property type="term" value="F:ADP-heptose-lipopolysaccharide heptosyltransferase activity"/>
    <property type="evidence" value="ECO:0007669"/>
    <property type="project" value="TreeGrafter"/>
</dbReference>
<dbReference type="Pfam" id="PF01075">
    <property type="entry name" value="Glyco_transf_9"/>
    <property type="match status" value="1"/>
</dbReference>
<dbReference type="PANTHER" id="PTHR30160:SF7">
    <property type="entry name" value="ADP-HEPTOSE--LPS HEPTOSYLTRANSFERASE 2"/>
    <property type="match status" value="1"/>
</dbReference>
<dbReference type="InterPro" id="IPR002201">
    <property type="entry name" value="Glyco_trans_9"/>
</dbReference>
<dbReference type="EC" id="2.-.-.-" evidence="3"/>
<evidence type="ECO:0000256" key="2">
    <source>
        <dbReference type="ARBA" id="ARBA00022679"/>
    </source>
</evidence>